<comment type="caution">
    <text evidence="9">The sequence shown here is derived from an EMBL/GenBank/DDBJ whole genome shotgun (WGS) entry which is preliminary data.</text>
</comment>
<dbReference type="PANTHER" id="PTHR19957:SF307">
    <property type="entry name" value="PROTEIN SSO1-RELATED"/>
    <property type="match status" value="1"/>
</dbReference>
<feature type="domain" description="T-SNARE coiled-coil homology" evidence="8">
    <location>
        <begin position="286"/>
        <end position="348"/>
    </location>
</feature>
<evidence type="ECO:0000256" key="5">
    <source>
        <dbReference type="ARBA" id="ARBA00023136"/>
    </source>
</evidence>
<evidence type="ECO:0000256" key="1">
    <source>
        <dbReference type="ARBA" id="ARBA00004211"/>
    </source>
</evidence>
<dbReference type="GO" id="GO:0005886">
    <property type="term" value="C:plasma membrane"/>
    <property type="evidence" value="ECO:0007669"/>
    <property type="project" value="TreeGrafter"/>
</dbReference>
<dbReference type="AlphaFoldDB" id="A0A261XTN5"/>
<proteinExistence type="inferred from homology"/>
<dbReference type="GO" id="GO:0000149">
    <property type="term" value="F:SNARE binding"/>
    <property type="evidence" value="ECO:0007669"/>
    <property type="project" value="TreeGrafter"/>
</dbReference>
<dbReference type="GO" id="GO:0006887">
    <property type="term" value="P:exocytosis"/>
    <property type="evidence" value="ECO:0007669"/>
    <property type="project" value="TreeGrafter"/>
</dbReference>
<dbReference type="SMART" id="SM00503">
    <property type="entry name" value="SynN"/>
    <property type="match status" value="1"/>
</dbReference>
<keyword evidence="4 7" id="KW-1133">Transmembrane helix</keyword>
<dbReference type="OrthoDB" id="10255013at2759"/>
<keyword evidence="10" id="KW-1185">Reference proteome</keyword>
<evidence type="ECO:0000313" key="9">
    <source>
        <dbReference type="EMBL" id="OZJ01712.1"/>
    </source>
</evidence>
<evidence type="ECO:0000313" key="10">
    <source>
        <dbReference type="Proteomes" id="UP000242875"/>
    </source>
</evidence>
<dbReference type="CDD" id="cd15848">
    <property type="entry name" value="SNARE_syntaxin1-like"/>
    <property type="match status" value="1"/>
</dbReference>
<evidence type="ECO:0000259" key="8">
    <source>
        <dbReference type="PROSITE" id="PS50192"/>
    </source>
</evidence>
<feature type="compositionally biased region" description="Basic and acidic residues" evidence="6">
    <location>
        <begin position="1"/>
        <end position="13"/>
    </location>
</feature>
<comment type="subcellular location">
    <subcellularLocation>
        <location evidence="1">Membrane</location>
        <topology evidence="1">Single-pass type IV membrane protein</topology>
    </subcellularLocation>
</comment>
<dbReference type="Gene3D" id="1.20.58.70">
    <property type="match status" value="1"/>
</dbReference>
<dbReference type="InterPro" id="IPR006011">
    <property type="entry name" value="Syntaxin_N"/>
</dbReference>
<keyword evidence="5 7" id="KW-0472">Membrane</keyword>
<dbReference type="Pfam" id="PF05739">
    <property type="entry name" value="SNARE"/>
    <property type="match status" value="1"/>
</dbReference>
<dbReference type="SMART" id="SM00397">
    <property type="entry name" value="t_SNARE"/>
    <property type="match status" value="1"/>
</dbReference>
<dbReference type="GO" id="GO:0048278">
    <property type="term" value="P:vesicle docking"/>
    <property type="evidence" value="ECO:0007669"/>
    <property type="project" value="TreeGrafter"/>
</dbReference>
<accession>A0A261XTN5</accession>
<dbReference type="GO" id="GO:0006906">
    <property type="term" value="P:vesicle fusion"/>
    <property type="evidence" value="ECO:0007669"/>
    <property type="project" value="TreeGrafter"/>
</dbReference>
<feature type="region of interest" description="Disordered" evidence="6">
    <location>
        <begin position="62"/>
        <end position="90"/>
    </location>
</feature>
<dbReference type="Pfam" id="PF00804">
    <property type="entry name" value="Syntaxin"/>
    <property type="match status" value="1"/>
</dbReference>
<evidence type="ECO:0000256" key="2">
    <source>
        <dbReference type="ARBA" id="ARBA00009063"/>
    </source>
</evidence>
<evidence type="ECO:0000256" key="4">
    <source>
        <dbReference type="ARBA" id="ARBA00022989"/>
    </source>
</evidence>
<dbReference type="PANTHER" id="PTHR19957">
    <property type="entry name" value="SYNTAXIN"/>
    <property type="match status" value="1"/>
</dbReference>
<reference evidence="9 10" key="1">
    <citation type="journal article" date="2017" name="Mycologia">
        <title>Bifiguratus adelaidae, gen. et sp. nov., a new member of Mucoromycotina in endophytic and soil-dwelling habitats.</title>
        <authorList>
            <person name="Torres-Cruz T.J."/>
            <person name="Billingsley Tobias T.L."/>
            <person name="Almatruk M."/>
            <person name="Hesse C."/>
            <person name="Kuske C.R."/>
            <person name="Desiro A."/>
            <person name="Benucci G.M."/>
            <person name="Bonito G."/>
            <person name="Stajich J.E."/>
            <person name="Dunlap C."/>
            <person name="Arnold A.E."/>
            <person name="Porras-Alfaro A."/>
        </authorList>
    </citation>
    <scope>NUCLEOTIDE SEQUENCE [LARGE SCALE GENOMIC DNA]</scope>
    <source>
        <strain evidence="9 10">AZ0501</strain>
    </source>
</reference>
<dbReference type="GO" id="GO:0005484">
    <property type="term" value="F:SNAP receptor activity"/>
    <property type="evidence" value="ECO:0007669"/>
    <property type="project" value="TreeGrafter"/>
</dbReference>
<gene>
    <name evidence="9" type="ORF">BZG36_05315</name>
</gene>
<dbReference type="EMBL" id="MVBO01000257">
    <property type="protein sequence ID" value="OZJ01712.1"/>
    <property type="molecule type" value="Genomic_DNA"/>
</dbReference>
<dbReference type="PROSITE" id="PS50192">
    <property type="entry name" value="T_SNARE"/>
    <property type="match status" value="1"/>
</dbReference>
<dbReference type="Proteomes" id="UP000242875">
    <property type="component" value="Unassembled WGS sequence"/>
</dbReference>
<organism evidence="9 10">
    <name type="scientific">Bifiguratus adelaidae</name>
    <dbReference type="NCBI Taxonomy" id="1938954"/>
    <lineage>
        <taxon>Eukaryota</taxon>
        <taxon>Fungi</taxon>
        <taxon>Fungi incertae sedis</taxon>
        <taxon>Mucoromycota</taxon>
        <taxon>Mucoromycotina</taxon>
        <taxon>Endogonomycetes</taxon>
        <taxon>Endogonales</taxon>
        <taxon>Endogonales incertae sedis</taxon>
        <taxon>Bifiguratus</taxon>
    </lineage>
</organism>
<dbReference type="GO" id="GO:0031201">
    <property type="term" value="C:SNARE complex"/>
    <property type="evidence" value="ECO:0007669"/>
    <property type="project" value="TreeGrafter"/>
</dbReference>
<evidence type="ECO:0000256" key="6">
    <source>
        <dbReference type="SAM" id="MobiDB-lite"/>
    </source>
</evidence>
<evidence type="ECO:0000256" key="7">
    <source>
        <dbReference type="SAM" id="Phobius"/>
    </source>
</evidence>
<keyword evidence="3 7" id="KW-0812">Transmembrane</keyword>
<dbReference type="CDD" id="cd00179">
    <property type="entry name" value="SynN"/>
    <property type="match status" value="1"/>
</dbReference>
<dbReference type="InterPro" id="IPR000727">
    <property type="entry name" value="T_SNARE_dom"/>
</dbReference>
<evidence type="ECO:0000256" key="3">
    <source>
        <dbReference type="ARBA" id="ARBA00022692"/>
    </source>
</evidence>
<name>A0A261XTN5_9FUNG</name>
<feature type="region of interest" description="Disordered" evidence="6">
    <location>
        <begin position="1"/>
        <end position="46"/>
    </location>
</feature>
<protein>
    <recommendedName>
        <fullName evidence="8">t-SNARE coiled-coil homology domain-containing protein</fullName>
    </recommendedName>
</protein>
<sequence length="391" mass="44504">MTDRYTMSRDRLAELQQPQQPYQPRTTNRYDNYAQNYNSPPSRYDNYDNSTYGGGYDDRYVGNQGGYGQNDQYAGGNSRYGGDDNFGSRGGNAYGQDNYEMNPVQSNKLNDLANAPPADLDSMDGFFSEVESLKQAIANVNTNVSQIQELHAVALTNINEQASERNSRDLNAVINETNAMNQNIKKRIKAMEAYIMRQPPNAPDLNLKRNQHGQLQNKFLDSIQRFQAIESDYNKQYKARIERQIRIVKPNATAQEIDQIIESDNPQIFAQSLMTAQRSGQARAVLSEVQTRHDDIKKIEKTILELHQLFMDMQMMVGQQGETINNIEQYANEAVVHIDEGNKQVGQAVKSARATRAKKWFCFFLTIIILVVLAILIWWFAFNHKGCCGNP</sequence>
<dbReference type="SUPFAM" id="SSF47661">
    <property type="entry name" value="t-snare proteins"/>
    <property type="match status" value="1"/>
</dbReference>
<dbReference type="GO" id="GO:0012505">
    <property type="term" value="C:endomembrane system"/>
    <property type="evidence" value="ECO:0007669"/>
    <property type="project" value="TreeGrafter"/>
</dbReference>
<dbReference type="GO" id="GO:0006886">
    <property type="term" value="P:intracellular protein transport"/>
    <property type="evidence" value="ECO:0007669"/>
    <property type="project" value="TreeGrafter"/>
</dbReference>
<feature type="compositionally biased region" description="Polar residues" evidence="6">
    <location>
        <begin position="25"/>
        <end position="46"/>
    </location>
</feature>
<dbReference type="InterPro" id="IPR010989">
    <property type="entry name" value="SNARE"/>
</dbReference>
<dbReference type="InterPro" id="IPR045242">
    <property type="entry name" value="Syntaxin"/>
</dbReference>
<feature type="transmembrane region" description="Helical" evidence="7">
    <location>
        <begin position="360"/>
        <end position="381"/>
    </location>
</feature>
<comment type="similarity">
    <text evidence="2">Belongs to the syntaxin family.</text>
</comment>